<name>A0ABZ0W6Z3_9BACT</name>
<gene>
    <name evidence="2" type="ORF">U0035_22090</name>
</gene>
<dbReference type="InterPro" id="IPR025309">
    <property type="entry name" value="KTSC_dom"/>
</dbReference>
<proteinExistence type="predicted"/>
<dbReference type="EMBL" id="CP139960">
    <property type="protein sequence ID" value="WQD38368.1"/>
    <property type="molecule type" value="Genomic_DNA"/>
</dbReference>
<organism evidence="2 3">
    <name type="scientific">Niabella yanshanensis</name>
    <dbReference type="NCBI Taxonomy" id="577386"/>
    <lineage>
        <taxon>Bacteria</taxon>
        <taxon>Pseudomonadati</taxon>
        <taxon>Bacteroidota</taxon>
        <taxon>Chitinophagia</taxon>
        <taxon>Chitinophagales</taxon>
        <taxon>Chitinophagaceae</taxon>
        <taxon>Niabella</taxon>
    </lineage>
</organism>
<evidence type="ECO:0000313" key="2">
    <source>
        <dbReference type="EMBL" id="WQD38368.1"/>
    </source>
</evidence>
<dbReference type="RefSeq" id="WP_114791450.1">
    <property type="nucleotide sequence ID" value="NZ_CP139960.1"/>
</dbReference>
<dbReference type="Pfam" id="PF13619">
    <property type="entry name" value="KTSC"/>
    <property type="match status" value="1"/>
</dbReference>
<evidence type="ECO:0000313" key="3">
    <source>
        <dbReference type="Proteomes" id="UP001325680"/>
    </source>
</evidence>
<feature type="domain" description="KTSC" evidence="1">
    <location>
        <begin position="3"/>
        <end position="59"/>
    </location>
</feature>
<reference evidence="2 3" key="1">
    <citation type="submission" date="2023-12" db="EMBL/GenBank/DDBJ databases">
        <title>Genome sequencing and assembly of bacterial species from a model synthetic community.</title>
        <authorList>
            <person name="Hogle S.L."/>
        </authorList>
    </citation>
    <scope>NUCLEOTIDE SEQUENCE [LARGE SCALE GENOMIC DNA]</scope>
    <source>
        <strain evidence="2 3">HAMBI_3031</strain>
    </source>
</reference>
<dbReference type="Proteomes" id="UP001325680">
    <property type="component" value="Chromosome"/>
</dbReference>
<evidence type="ECO:0000259" key="1">
    <source>
        <dbReference type="Pfam" id="PF13619"/>
    </source>
</evidence>
<accession>A0ABZ0W6Z3</accession>
<protein>
    <submittedName>
        <fullName evidence="2">KTSC domain-containing protein</fullName>
    </submittedName>
</protein>
<keyword evidence="3" id="KW-1185">Reference proteome</keyword>
<sequence length="66" mass="7644">MPSSVIAGYSYNKEEQVLRIVFVSGMVYLYKGVPASIFESFKRSGSKGIYFNRFIKNQYSFERVND</sequence>